<sequence length="82" mass="9608">MQKKNARMSGRDKKSADKSDFHVKTIIITEIIYIKGSKYVLKNFFNSSIVLKVTDKINEDYYVFKRPRKCNHSCYSSQLNVP</sequence>
<accession>A0A0M3I6C6</accession>
<dbReference type="WBParaSite" id="ALUE_0001258101-mRNA-1">
    <property type="protein sequence ID" value="ALUE_0001258101-mRNA-1"/>
    <property type="gene ID" value="ALUE_0001258101"/>
</dbReference>
<organism evidence="1 2">
    <name type="scientific">Ascaris lumbricoides</name>
    <name type="common">Giant roundworm</name>
    <dbReference type="NCBI Taxonomy" id="6252"/>
    <lineage>
        <taxon>Eukaryota</taxon>
        <taxon>Metazoa</taxon>
        <taxon>Ecdysozoa</taxon>
        <taxon>Nematoda</taxon>
        <taxon>Chromadorea</taxon>
        <taxon>Rhabditida</taxon>
        <taxon>Spirurina</taxon>
        <taxon>Ascaridomorpha</taxon>
        <taxon>Ascaridoidea</taxon>
        <taxon>Ascarididae</taxon>
        <taxon>Ascaris</taxon>
    </lineage>
</organism>
<name>A0A0M3I6C6_ASCLU</name>
<proteinExistence type="predicted"/>
<reference evidence="2" key="1">
    <citation type="submission" date="2017-02" db="UniProtKB">
        <authorList>
            <consortium name="WormBaseParasite"/>
        </authorList>
    </citation>
    <scope>IDENTIFICATION</scope>
</reference>
<dbReference type="Proteomes" id="UP000036681">
    <property type="component" value="Unplaced"/>
</dbReference>
<keyword evidence="1" id="KW-1185">Reference proteome</keyword>
<evidence type="ECO:0000313" key="2">
    <source>
        <dbReference type="WBParaSite" id="ALUE_0001258101-mRNA-1"/>
    </source>
</evidence>
<dbReference type="AlphaFoldDB" id="A0A0M3I6C6"/>
<evidence type="ECO:0000313" key="1">
    <source>
        <dbReference type="Proteomes" id="UP000036681"/>
    </source>
</evidence>
<protein>
    <submittedName>
        <fullName evidence="2">Ribosomal protein S17</fullName>
    </submittedName>
</protein>